<dbReference type="Proteomes" id="UP000246740">
    <property type="component" value="Unassembled WGS sequence"/>
</dbReference>
<organism evidence="1 2">
    <name type="scientific">Testicularia cyperi</name>
    <dbReference type="NCBI Taxonomy" id="1882483"/>
    <lineage>
        <taxon>Eukaryota</taxon>
        <taxon>Fungi</taxon>
        <taxon>Dikarya</taxon>
        <taxon>Basidiomycota</taxon>
        <taxon>Ustilaginomycotina</taxon>
        <taxon>Ustilaginomycetes</taxon>
        <taxon>Ustilaginales</taxon>
        <taxon>Anthracoideaceae</taxon>
        <taxon>Testicularia</taxon>
    </lineage>
</organism>
<sequence>MDRSASGVCWHAAFPKARSAGPLRRDKSSPPFSLAPYAACTSPLSSLVARVSGSCASAPHTRTWFTCAPQMYDQPVSMIAVRPYPLFVVSRLVHLPDSPPSCYHCPPFVPNFRLVPIATPNHPAACSSSIFSTSRNQA</sequence>
<evidence type="ECO:0000313" key="1">
    <source>
        <dbReference type="EMBL" id="PWZ01717.1"/>
    </source>
</evidence>
<dbReference type="AlphaFoldDB" id="A0A317XTY2"/>
<protein>
    <submittedName>
        <fullName evidence="1">Uncharacterized protein</fullName>
    </submittedName>
</protein>
<proteinExistence type="predicted"/>
<dbReference type="EMBL" id="KZ819190">
    <property type="protein sequence ID" value="PWZ01717.1"/>
    <property type="molecule type" value="Genomic_DNA"/>
</dbReference>
<keyword evidence="2" id="KW-1185">Reference proteome</keyword>
<evidence type="ECO:0000313" key="2">
    <source>
        <dbReference type="Proteomes" id="UP000246740"/>
    </source>
</evidence>
<feature type="non-terminal residue" evidence="1">
    <location>
        <position position="138"/>
    </location>
</feature>
<reference evidence="1 2" key="1">
    <citation type="journal article" date="2018" name="Mol. Biol. Evol.">
        <title>Broad Genomic Sampling Reveals a Smut Pathogenic Ancestry of the Fungal Clade Ustilaginomycotina.</title>
        <authorList>
            <person name="Kijpornyongpan T."/>
            <person name="Mondo S.J."/>
            <person name="Barry K."/>
            <person name="Sandor L."/>
            <person name="Lee J."/>
            <person name="Lipzen A."/>
            <person name="Pangilinan J."/>
            <person name="LaButti K."/>
            <person name="Hainaut M."/>
            <person name="Henrissat B."/>
            <person name="Grigoriev I.V."/>
            <person name="Spatafora J.W."/>
            <person name="Aime M.C."/>
        </authorList>
    </citation>
    <scope>NUCLEOTIDE SEQUENCE [LARGE SCALE GENOMIC DNA]</scope>
    <source>
        <strain evidence="1 2">MCA 3645</strain>
    </source>
</reference>
<dbReference type="InParanoid" id="A0A317XTY2"/>
<gene>
    <name evidence="1" type="ORF">BCV70DRAFT_236347</name>
</gene>
<name>A0A317XTY2_9BASI</name>
<accession>A0A317XTY2</accession>